<keyword evidence="2" id="KW-1185">Reference proteome</keyword>
<evidence type="ECO:0000313" key="1">
    <source>
        <dbReference type="EMBL" id="EGT30665.1"/>
    </source>
</evidence>
<gene>
    <name evidence="1" type="ORF">CAEBREN_24784</name>
</gene>
<evidence type="ECO:0000313" key="2">
    <source>
        <dbReference type="Proteomes" id="UP000008068"/>
    </source>
</evidence>
<dbReference type="OMA" id="IASHIEC"/>
<dbReference type="InParanoid" id="G0M8K0"/>
<reference evidence="2" key="1">
    <citation type="submission" date="2011-07" db="EMBL/GenBank/DDBJ databases">
        <authorList>
            <consortium name="Caenorhabditis brenneri Sequencing and Analysis Consortium"/>
            <person name="Wilson R.K."/>
        </authorList>
    </citation>
    <scope>NUCLEOTIDE SEQUENCE [LARGE SCALE GENOMIC DNA]</scope>
    <source>
        <strain evidence="2">PB2801</strain>
    </source>
</reference>
<dbReference type="EMBL" id="GL379786">
    <property type="protein sequence ID" value="EGT30665.1"/>
    <property type="molecule type" value="Genomic_DNA"/>
</dbReference>
<proteinExistence type="predicted"/>
<dbReference type="eggNOG" id="ENOG502TIFI">
    <property type="taxonomic scope" value="Eukaryota"/>
</dbReference>
<protein>
    <submittedName>
        <fullName evidence="1">Uncharacterized protein</fullName>
    </submittedName>
</protein>
<sequence length="186" mass="22117">MTDVDKYNMLRWGFAQLNNISNMWHLTENPSLESYGQYFKDDCTTKKLPFAGLPFRYFWTEGGMAAKHFDGYWIQWLKKFEKTDPQRITAMHKLWEKTTAWFLEYTNPLQTEIWCFPKTCTLTPQPFDKDFYWTKYPKSITYTKLCILAEETKFSFYLPIQQNSGKRPGSECEPNGKNINGICYPK</sequence>
<dbReference type="HOGENOM" id="CLU_1449002_0_0_1"/>
<organism evidence="2">
    <name type="scientific">Caenorhabditis brenneri</name>
    <name type="common">Nematode worm</name>
    <dbReference type="NCBI Taxonomy" id="135651"/>
    <lineage>
        <taxon>Eukaryota</taxon>
        <taxon>Metazoa</taxon>
        <taxon>Ecdysozoa</taxon>
        <taxon>Nematoda</taxon>
        <taxon>Chromadorea</taxon>
        <taxon>Rhabditida</taxon>
        <taxon>Rhabditina</taxon>
        <taxon>Rhabditomorpha</taxon>
        <taxon>Rhabditoidea</taxon>
        <taxon>Rhabditidae</taxon>
        <taxon>Peloderinae</taxon>
        <taxon>Caenorhabditis</taxon>
    </lineage>
</organism>
<dbReference type="OrthoDB" id="5787317at2759"/>
<accession>G0M8K0</accession>
<dbReference type="AlphaFoldDB" id="G0M8K0"/>
<dbReference type="Proteomes" id="UP000008068">
    <property type="component" value="Unassembled WGS sequence"/>
</dbReference>
<name>G0M8K0_CAEBE</name>